<dbReference type="InterPro" id="IPR036188">
    <property type="entry name" value="FAD/NAD-bd_sf"/>
</dbReference>
<dbReference type="AlphaFoldDB" id="A0A8T4C743"/>
<dbReference type="SUPFAM" id="SSF51905">
    <property type="entry name" value="FAD/NAD(P)-binding domain"/>
    <property type="match status" value="1"/>
</dbReference>
<evidence type="ECO:0000313" key="4">
    <source>
        <dbReference type="Proteomes" id="UP000774699"/>
    </source>
</evidence>
<dbReference type="EMBL" id="VGJJ01000026">
    <property type="protein sequence ID" value="MBM3282366.1"/>
    <property type="molecule type" value="Genomic_DNA"/>
</dbReference>
<dbReference type="Gene3D" id="3.50.50.60">
    <property type="entry name" value="FAD/NAD(P)-binding domain"/>
    <property type="match status" value="1"/>
</dbReference>
<keyword evidence="2" id="KW-0560">Oxidoreductase</keyword>
<name>A0A8T4C743_9ARCH</name>
<feature type="non-terminal residue" evidence="3">
    <location>
        <position position="87"/>
    </location>
</feature>
<organism evidence="3 4">
    <name type="scientific">Candidatus Iainarchaeum sp</name>
    <dbReference type="NCBI Taxonomy" id="3101447"/>
    <lineage>
        <taxon>Archaea</taxon>
        <taxon>Candidatus Iainarchaeota</taxon>
        <taxon>Candidatus Iainarchaeia</taxon>
        <taxon>Candidatus Iainarchaeales</taxon>
        <taxon>Candidatus Iainarchaeaceae</taxon>
        <taxon>Candidatus Iainarchaeum</taxon>
    </lineage>
</organism>
<proteinExistence type="predicted"/>
<evidence type="ECO:0000256" key="1">
    <source>
        <dbReference type="ARBA" id="ARBA00022630"/>
    </source>
</evidence>
<dbReference type="InterPro" id="IPR050097">
    <property type="entry name" value="Ferredoxin-NADP_redctase_2"/>
</dbReference>
<dbReference type="PANTHER" id="PTHR48105">
    <property type="entry name" value="THIOREDOXIN REDUCTASE 1-RELATED-RELATED"/>
    <property type="match status" value="1"/>
</dbReference>
<dbReference type="GO" id="GO:0016491">
    <property type="term" value="F:oxidoreductase activity"/>
    <property type="evidence" value="ECO:0007669"/>
    <property type="project" value="UniProtKB-KW"/>
</dbReference>
<evidence type="ECO:0000256" key="2">
    <source>
        <dbReference type="ARBA" id="ARBA00023002"/>
    </source>
</evidence>
<reference evidence="3" key="1">
    <citation type="submission" date="2019-03" db="EMBL/GenBank/DDBJ databases">
        <title>Lake Tanganyika Metagenome-Assembled Genomes (MAGs).</title>
        <authorList>
            <person name="Tran P."/>
        </authorList>
    </citation>
    <scope>NUCLEOTIDE SEQUENCE</scope>
    <source>
        <strain evidence="3">M_DeepCast_50m_m2_156</strain>
    </source>
</reference>
<keyword evidence="1" id="KW-0285">Flavoprotein</keyword>
<protein>
    <submittedName>
        <fullName evidence="3">Thioredoxin-disulfide reductase</fullName>
    </submittedName>
</protein>
<sequence length="87" mass="9149">MASSLRDVIIVGGGISAHTAAVYTARASLRPLVIAGEKLDQLSYTTSVENFPGFPEGVQGPDLVANARKQAEKFGAEYVSGRVTKIV</sequence>
<gene>
    <name evidence="3" type="ORF">FJY86_03435</name>
</gene>
<evidence type="ECO:0000313" key="3">
    <source>
        <dbReference type="EMBL" id="MBM3282366.1"/>
    </source>
</evidence>
<dbReference type="PRINTS" id="PR00469">
    <property type="entry name" value="PNDRDTASEII"/>
</dbReference>
<accession>A0A8T4C743</accession>
<comment type="caution">
    <text evidence="3">The sequence shown here is derived from an EMBL/GenBank/DDBJ whole genome shotgun (WGS) entry which is preliminary data.</text>
</comment>
<dbReference type="Proteomes" id="UP000774699">
    <property type="component" value="Unassembled WGS sequence"/>
</dbReference>